<protein>
    <submittedName>
        <fullName evidence="1">Uncharacterized protein</fullName>
    </submittedName>
</protein>
<name>A0A917HL20_9BACL</name>
<evidence type="ECO:0000313" key="2">
    <source>
        <dbReference type="Proteomes" id="UP000600247"/>
    </source>
</evidence>
<keyword evidence="2" id="KW-1185">Reference proteome</keyword>
<reference evidence="1 2" key="1">
    <citation type="journal article" date="2014" name="Int. J. Syst. Evol. Microbiol.">
        <title>Complete genome sequence of Corynebacterium casei LMG S-19264T (=DSM 44701T), isolated from a smear-ripened cheese.</title>
        <authorList>
            <consortium name="US DOE Joint Genome Institute (JGI-PGF)"/>
            <person name="Walter F."/>
            <person name="Albersmeier A."/>
            <person name="Kalinowski J."/>
            <person name="Ruckert C."/>
        </authorList>
    </citation>
    <scope>NUCLEOTIDE SEQUENCE [LARGE SCALE GENOMIC DNA]</scope>
    <source>
        <strain evidence="1 2">CGMCC 1.15286</strain>
    </source>
</reference>
<accession>A0A917HL20</accession>
<comment type="caution">
    <text evidence="1">The sequence shown here is derived from an EMBL/GenBank/DDBJ whole genome shotgun (WGS) entry which is preliminary data.</text>
</comment>
<dbReference type="AlphaFoldDB" id="A0A917HL20"/>
<dbReference type="EMBL" id="BMHY01000011">
    <property type="protein sequence ID" value="GGG82970.1"/>
    <property type="molecule type" value="Genomic_DNA"/>
</dbReference>
<dbReference type="Proteomes" id="UP000600247">
    <property type="component" value="Unassembled WGS sequence"/>
</dbReference>
<proteinExistence type="predicted"/>
<sequence>MKPGDARDKREVILDSWAVRQYAAKLLACEAFFLVSEADFAIGGQNGENRQVSVHIRAVFSQEGNRYTQ</sequence>
<evidence type="ECO:0000313" key="1">
    <source>
        <dbReference type="EMBL" id="GGG82970.1"/>
    </source>
</evidence>
<organism evidence="1 2">
    <name type="scientific">Paenibacillus radicis</name>
    <name type="common">ex Gao et al. 2016</name>
    <dbReference type="NCBI Taxonomy" id="1737354"/>
    <lineage>
        <taxon>Bacteria</taxon>
        <taxon>Bacillati</taxon>
        <taxon>Bacillota</taxon>
        <taxon>Bacilli</taxon>
        <taxon>Bacillales</taxon>
        <taxon>Paenibacillaceae</taxon>
        <taxon>Paenibacillus</taxon>
    </lineage>
</organism>
<gene>
    <name evidence="1" type="ORF">GCM10010918_45640</name>
</gene>